<evidence type="ECO:0000313" key="3">
    <source>
        <dbReference type="Proteomes" id="UP000245712"/>
    </source>
</evidence>
<evidence type="ECO:0000313" key="2">
    <source>
        <dbReference type="EMBL" id="PVX85516.1"/>
    </source>
</evidence>
<proteinExistence type="predicted"/>
<accession>A0ABX5KU61</accession>
<name>A0ABX5KU61_9BURK</name>
<dbReference type="EMBL" id="QEOB01000003">
    <property type="protein sequence ID" value="PVX85516.1"/>
    <property type="molecule type" value="Genomic_DNA"/>
</dbReference>
<evidence type="ECO:0000256" key="1">
    <source>
        <dbReference type="SAM" id="MobiDB-lite"/>
    </source>
</evidence>
<organism evidence="2 3">
    <name type="scientific">Paraburkholderia unamae</name>
    <dbReference type="NCBI Taxonomy" id="219649"/>
    <lineage>
        <taxon>Bacteria</taxon>
        <taxon>Pseudomonadati</taxon>
        <taxon>Pseudomonadota</taxon>
        <taxon>Betaproteobacteria</taxon>
        <taxon>Burkholderiales</taxon>
        <taxon>Burkholderiaceae</taxon>
        <taxon>Paraburkholderia</taxon>
    </lineage>
</organism>
<dbReference type="Proteomes" id="UP000245712">
    <property type="component" value="Unassembled WGS sequence"/>
</dbReference>
<comment type="caution">
    <text evidence="2">The sequence shown here is derived from an EMBL/GenBank/DDBJ whole genome shotgun (WGS) entry which is preliminary data.</text>
</comment>
<reference evidence="2 3" key="1">
    <citation type="submission" date="2018-05" db="EMBL/GenBank/DDBJ databases">
        <title>Genomic Encyclopedia of Type Strains, Phase IV (KMG-V): Genome sequencing to study the core and pangenomes of soil and plant-associated prokaryotes.</title>
        <authorList>
            <person name="Whitman W."/>
        </authorList>
    </citation>
    <scope>NUCLEOTIDE SEQUENCE [LARGE SCALE GENOMIC DNA]</scope>
    <source>
        <strain evidence="2 3">SCZa-39</strain>
    </source>
</reference>
<protein>
    <submittedName>
        <fullName evidence="2">Uncharacterized protein</fullName>
    </submittedName>
</protein>
<feature type="region of interest" description="Disordered" evidence="1">
    <location>
        <begin position="142"/>
        <end position="161"/>
    </location>
</feature>
<sequence>MHLATAFGDLARLNLSMYGVVLAGAPETGENIASSRAADPFAWHQAAALPSLAVPLGAYAVALIDMALQTSATLNRLAFAGCVEMARQASVAITAIGSGAWIADAMTTAASEVPERSSSVAVEAPTVARNIAREVVDSAPADVLPVSRRRRSPSPRSRASS</sequence>
<keyword evidence="3" id="KW-1185">Reference proteome</keyword>
<gene>
    <name evidence="2" type="ORF">C7402_10384</name>
</gene>